<dbReference type="InterPro" id="IPR006026">
    <property type="entry name" value="Peptidase_Metallo"/>
</dbReference>
<dbReference type="GO" id="GO:0004222">
    <property type="term" value="F:metalloendopeptidase activity"/>
    <property type="evidence" value="ECO:0007669"/>
    <property type="project" value="InterPro"/>
</dbReference>
<dbReference type="GO" id="GO:0005615">
    <property type="term" value="C:extracellular space"/>
    <property type="evidence" value="ECO:0007669"/>
    <property type="project" value="TreeGrafter"/>
</dbReference>
<dbReference type="Gene3D" id="3.40.390.10">
    <property type="entry name" value="Collagenase (Catalytic Domain)"/>
    <property type="match status" value="1"/>
</dbReference>
<dbReference type="GO" id="GO:0008270">
    <property type="term" value="F:zinc ion binding"/>
    <property type="evidence" value="ECO:0007669"/>
    <property type="project" value="InterPro"/>
</dbReference>
<evidence type="ECO:0000256" key="1">
    <source>
        <dbReference type="ARBA" id="ARBA00022670"/>
    </source>
</evidence>
<dbReference type="InterPro" id="IPR021190">
    <property type="entry name" value="Pept_M10A"/>
</dbReference>
<dbReference type="PANTHER" id="PTHR10201">
    <property type="entry name" value="MATRIX METALLOPROTEINASE"/>
    <property type="match status" value="1"/>
</dbReference>
<dbReference type="InterPro" id="IPR001818">
    <property type="entry name" value="Pept_M10_metallopeptidase"/>
</dbReference>
<reference evidence="6" key="1">
    <citation type="submission" date="2018-06" db="EMBL/GenBank/DDBJ databases">
        <authorList>
            <person name="Zhirakovskaya E."/>
        </authorList>
    </citation>
    <scope>NUCLEOTIDE SEQUENCE</scope>
</reference>
<dbReference type="GO" id="GO:0030574">
    <property type="term" value="P:collagen catabolic process"/>
    <property type="evidence" value="ECO:0007669"/>
    <property type="project" value="TreeGrafter"/>
</dbReference>
<dbReference type="PRINTS" id="PR00138">
    <property type="entry name" value="MATRIXIN"/>
</dbReference>
<protein>
    <recommendedName>
        <fullName evidence="5">Peptidase metallopeptidase domain-containing protein</fullName>
    </recommendedName>
</protein>
<keyword evidence="2" id="KW-0479">Metal-binding</keyword>
<dbReference type="AlphaFoldDB" id="A0A3B0W9N9"/>
<keyword evidence="1" id="KW-0645">Protease</keyword>
<evidence type="ECO:0000259" key="5">
    <source>
        <dbReference type="SMART" id="SM00235"/>
    </source>
</evidence>
<keyword evidence="3" id="KW-0378">Hydrolase</keyword>
<gene>
    <name evidence="6" type="ORF">MNBD_GAMMA04-1951</name>
</gene>
<dbReference type="SMART" id="SM00235">
    <property type="entry name" value="ZnMc"/>
    <property type="match status" value="1"/>
</dbReference>
<dbReference type="InterPro" id="IPR024079">
    <property type="entry name" value="MetalloPept_cat_dom_sf"/>
</dbReference>
<dbReference type="PANTHER" id="PTHR10201:SF294">
    <property type="entry name" value="MATRIX METALLOPROTEINASE 16"/>
    <property type="match status" value="1"/>
</dbReference>
<organism evidence="6">
    <name type="scientific">hydrothermal vent metagenome</name>
    <dbReference type="NCBI Taxonomy" id="652676"/>
    <lineage>
        <taxon>unclassified sequences</taxon>
        <taxon>metagenomes</taxon>
        <taxon>ecological metagenomes</taxon>
    </lineage>
</organism>
<proteinExistence type="predicted"/>
<dbReference type="GO" id="GO:0030198">
    <property type="term" value="P:extracellular matrix organization"/>
    <property type="evidence" value="ECO:0007669"/>
    <property type="project" value="TreeGrafter"/>
</dbReference>
<evidence type="ECO:0000313" key="6">
    <source>
        <dbReference type="EMBL" id="VAW47932.1"/>
    </source>
</evidence>
<dbReference type="EMBL" id="UOFB01000227">
    <property type="protein sequence ID" value="VAW47932.1"/>
    <property type="molecule type" value="Genomic_DNA"/>
</dbReference>
<name>A0A3B0W9N9_9ZZZZ</name>
<evidence type="ECO:0000256" key="3">
    <source>
        <dbReference type="ARBA" id="ARBA00022801"/>
    </source>
</evidence>
<dbReference type="SUPFAM" id="SSF55486">
    <property type="entry name" value="Metalloproteases ('zincins'), catalytic domain"/>
    <property type="match status" value="1"/>
</dbReference>
<feature type="domain" description="Peptidase metallopeptidase" evidence="5">
    <location>
        <begin position="41"/>
        <end position="219"/>
    </location>
</feature>
<sequence>MKIFLSTVLISLMSFASFSQAYTVYDLYTKKNPPIYAENENIPTWGYDNRLGDGATLSYSFAESNYACDSSSGCFSLSDFMPTGYQDTIALAFDAWASVSNLSFSVAADQSGDIVLGGEAIDGLSGELGHARIVTPYRSGNGLEALSYISSGAVHFDPDEPWSLSGSSTPLFDVALHEIGHTLGLDHSEDKNAVMFSIYEGTNALQADDIAGIQYLYGASVSPVPEPSTYLMLLLGLAMVAGYGRRAVASQK</sequence>
<evidence type="ECO:0000256" key="4">
    <source>
        <dbReference type="ARBA" id="ARBA00022833"/>
    </source>
</evidence>
<evidence type="ECO:0000256" key="2">
    <source>
        <dbReference type="ARBA" id="ARBA00022723"/>
    </source>
</evidence>
<keyword evidence="4" id="KW-0862">Zinc</keyword>
<dbReference type="Pfam" id="PF00413">
    <property type="entry name" value="Peptidase_M10"/>
    <property type="match status" value="1"/>
</dbReference>
<dbReference type="NCBIfam" id="TIGR02595">
    <property type="entry name" value="PEP_CTERM"/>
    <property type="match status" value="1"/>
</dbReference>
<dbReference type="InterPro" id="IPR013424">
    <property type="entry name" value="Ice-binding_C"/>
</dbReference>
<dbReference type="Pfam" id="PF07589">
    <property type="entry name" value="PEP-CTERM"/>
    <property type="match status" value="1"/>
</dbReference>
<dbReference type="GO" id="GO:0006508">
    <property type="term" value="P:proteolysis"/>
    <property type="evidence" value="ECO:0007669"/>
    <property type="project" value="UniProtKB-KW"/>
</dbReference>
<accession>A0A3B0W9N9</accession>
<dbReference type="GO" id="GO:0031012">
    <property type="term" value="C:extracellular matrix"/>
    <property type="evidence" value="ECO:0007669"/>
    <property type="project" value="InterPro"/>
</dbReference>